<evidence type="ECO:0008006" key="10">
    <source>
        <dbReference type="Google" id="ProtNLM"/>
    </source>
</evidence>
<reference evidence="8" key="1">
    <citation type="journal article" date="2023" name="Int. J. Syst. Evol. Microbiol.">
        <title>Methylocystis iwaonis sp. nov., a type II methane-oxidizing bacterium from surface soil of a rice paddy field in Japan, and emended description of the genus Methylocystis (ex Whittenbury et al. 1970) Bowman et al. 1993.</title>
        <authorList>
            <person name="Kaise H."/>
            <person name="Sawadogo J.B."/>
            <person name="Alam M.S."/>
            <person name="Ueno C."/>
            <person name="Dianou D."/>
            <person name="Shinjo R."/>
            <person name="Asakawa S."/>
        </authorList>
    </citation>
    <scope>NUCLEOTIDE SEQUENCE</scope>
    <source>
        <strain evidence="8">LMG27198</strain>
    </source>
</reference>
<feature type="transmembrane region" description="Helical" evidence="7">
    <location>
        <begin position="543"/>
        <end position="563"/>
    </location>
</feature>
<keyword evidence="9" id="KW-1185">Reference proteome</keyword>
<organism evidence="8 9">
    <name type="scientific">Methylocystis echinoides</name>
    <dbReference type="NCBI Taxonomy" id="29468"/>
    <lineage>
        <taxon>Bacteria</taxon>
        <taxon>Pseudomonadati</taxon>
        <taxon>Pseudomonadota</taxon>
        <taxon>Alphaproteobacteria</taxon>
        <taxon>Hyphomicrobiales</taxon>
        <taxon>Methylocystaceae</taxon>
        <taxon>Methylocystis</taxon>
    </lineage>
</organism>
<dbReference type="GO" id="GO:0005886">
    <property type="term" value="C:plasma membrane"/>
    <property type="evidence" value="ECO:0007669"/>
    <property type="project" value="TreeGrafter"/>
</dbReference>
<keyword evidence="3" id="KW-0813">Transport</keyword>
<evidence type="ECO:0000256" key="4">
    <source>
        <dbReference type="ARBA" id="ARBA00022692"/>
    </source>
</evidence>
<feature type="transmembrane region" description="Helical" evidence="7">
    <location>
        <begin position="49"/>
        <end position="68"/>
    </location>
</feature>
<dbReference type="Gene3D" id="1.20.1730.10">
    <property type="entry name" value="Sodium/glucose cotransporter"/>
    <property type="match status" value="1"/>
</dbReference>
<dbReference type="PROSITE" id="PS50283">
    <property type="entry name" value="NA_SOLUT_SYMP_3"/>
    <property type="match status" value="1"/>
</dbReference>
<dbReference type="PANTHER" id="PTHR48086:SF5">
    <property type="entry name" value="NA(+):SOLUTE SYMPORTER (SSF FAMILY)"/>
    <property type="match status" value="1"/>
</dbReference>
<feature type="transmembrane region" description="Helical" evidence="7">
    <location>
        <begin position="414"/>
        <end position="438"/>
    </location>
</feature>
<dbReference type="EMBL" id="BSEC01000001">
    <property type="protein sequence ID" value="GLI92499.1"/>
    <property type="molecule type" value="Genomic_DNA"/>
</dbReference>
<dbReference type="InterPro" id="IPR050277">
    <property type="entry name" value="Sodium:Solute_Symporter"/>
</dbReference>
<feature type="transmembrane region" description="Helical" evidence="7">
    <location>
        <begin position="486"/>
        <end position="506"/>
    </location>
</feature>
<feature type="transmembrane region" description="Helical" evidence="7">
    <location>
        <begin position="184"/>
        <end position="204"/>
    </location>
</feature>
<dbReference type="RefSeq" id="WP_281801749.1">
    <property type="nucleotide sequence ID" value="NZ_BSEC01000001.1"/>
</dbReference>
<evidence type="ECO:0000256" key="5">
    <source>
        <dbReference type="ARBA" id="ARBA00022989"/>
    </source>
</evidence>
<feature type="transmembrane region" description="Helical" evidence="7">
    <location>
        <begin position="156"/>
        <end position="178"/>
    </location>
</feature>
<dbReference type="Proteomes" id="UP001144323">
    <property type="component" value="Unassembled WGS sequence"/>
</dbReference>
<protein>
    <recommendedName>
        <fullName evidence="10">Sodium:solute symporter</fullName>
    </recommendedName>
</protein>
<comment type="similarity">
    <text evidence="2">Belongs to the sodium:solute symporter (SSF) (TC 2.A.21) family.</text>
</comment>
<dbReference type="PANTHER" id="PTHR48086">
    <property type="entry name" value="SODIUM/PROLINE SYMPORTER-RELATED"/>
    <property type="match status" value="1"/>
</dbReference>
<feature type="transmembrane region" description="Helical" evidence="7">
    <location>
        <begin position="108"/>
        <end position="129"/>
    </location>
</feature>
<evidence type="ECO:0000256" key="7">
    <source>
        <dbReference type="SAM" id="Phobius"/>
    </source>
</evidence>
<proteinExistence type="inferred from homology"/>
<feature type="transmembrane region" description="Helical" evidence="7">
    <location>
        <begin position="20"/>
        <end position="37"/>
    </location>
</feature>
<feature type="transmembrane region" description="Helical" evidence="7">
    <location>
        <begin position="307"/>
        <end position="335"/>
    </location>
</feature>
<comment type="caution">
    <text evidence="8">The sequence shown here is derived from an EMBL/GenBank/DDBJ whole genome shotgun (WGS) entry which is preliminary data.</text>
</comment>
<keyword evidence="5 7" id="KW-1133">Transmembrane helix</keyword>
<feature type="transmembrane region" description="Helical" evidence="7">
    <location>
        <begin position="211"/>
        <end position="232"/>
    </location>
</feature>
<feature type="transmembrane region" description="Helical" evidence="7">
    <location>
        <begin position="269"/>
        <end position="295"/>
    </location>
</feature>
<evidence type="ECO:0000313" key="9">
    <source>
        <dbReference type="Proteomes" id="UP001144323"/>
    </source>
</evidence>
<dbReference type="GO" id="GO:0022857">
    <property type="term" value="F:transmembrane transporter activity"/>
    <property type="evidence" value="ECO:0007669"/>
    <property type="project" value="InterPro"/>
</dbReference>
<evidence type="ECO:0000256" key="6">
    <source>
        <dbReference type="ARBA" id="ARBA00023136"/>
    </source>
</evidence>
<keyword evidence="6 7" id="KW-0472">Membrane</keyword>
<dbReference type="AlphaFoldDB" id="A0A9W6LRP0"/>
<evidence type="ECO:0000256" key="2">
    <source>
        <dbReference type="ARBA" id="ARBA00006434"/>
    </source>
</evidence>
<gene>
    <name evidence="8" type="ORF">LMG27198_14910</name>
</gene>
<keyword evidence="4 7" id="KW-0812">Transmembrane</keyword>
<sequence length="591" mass="59097">MRERSGEIALFDRAILDSRIAFVTASFLLAYGFAALLDRVGAPERFVGAAPPWFTVIGLATLGFLLHSMRVSFYYAGGRAIPAAYAGFANAAVAVALLLPFATRLAGHSWGIGVVCGAFLGLAGAALYLGPLLRRTGVFSLTGFLAARFPGTFPRLALIGAAAAASGLLAVAGSQMAVDALVELTGAGRIVSAFVVAAASLIIVGPGGLGAAVWAAAAAAGVVLLGFGWPVAALWAQGRLPVGIFGGPGWQEAGELFTAWRLMPPPMGIFVEIGATVAVALGVASLAPVLAPAVTTESAKSARDAGVLTLVWSLVLALLVAAAIAASALSLAAAVSGQSAERLPAPIYAASGRGLVDICDAMTANPSQAQRACAALNIAPGTPVDPVHVRPVDGDYLLGALPAATDLGAAASGLMASALVAFGLLLAAVGLQTCSAALGHDALYRMRGEIDLTSRRLAITRLVLVGVATAAYLASITEIVTPGGLISLAIALSAACVAPALGLAFWERAGDREALAAVICGALALAAALYLDGPARKIEAYALAGLAGATVALGAGLLSGLVARQDKPAAQAFVRRVLHGDGVIVAPDKGA</sequence>
<evidence type="ECO:0000256" key="3">
    <source>
        <dbReference type="ARBA" id="ARBA00022448"/>
    </source>
</evidence>
<feature type="transmembrane region" description="Helical" evidence="7">
    <location>
        <begin position="513"/>
        <end position="531"/>
    </location>
</feature>
<feature type="transmembrane region" description="Helical" evidence="7">
    <location>
        <begin position="80"/>
        <end position="102"/>
    </location>
</feature>
<dbReference type="InterPro" id="IPR001734">
    <property type="entry name" value="Na/solute_symporter"/>
</dbReference>
<accession>A0A9W6LRP0</accession>
<name>A0A9W6LRP0_9HYPH</name>
<comment type="subcellular location">
    <subcellularLocation>
        <location evidence="1">Membrane</location>
        <topology evidence="1">Multi-pass membrane protein</topology>
    </subcellularLocation>
</comment>
<evidence type="ECO:0000313" key="8">
    <source>
        <dbReference type="EMBL" id="GLI92499.1"/>
    </source>
</evidence>
<dbReference type="InterPro" id="IPR038377">
    <property type="entry name" value="Na/Glc_symporter_sf"/>
</dbReference>
<evidence type="ECO:0000256" key="1">
    <source>
        <dbReference type="ARBA" id="ARBA00004141"/>
    </source>
</evidence>
<feature type="transmembrane region" description="Helical" evidence="7">
    <location>
        <begin position="459"/>
        <end position="480"/>
    </location>
</feature>